<organism evidence="1 2">
    <name type="scientific">Phenylobacterium montanum</name>
    <dbReference type="NCBI Taxonomy" id="2823693"/>
    <lineage>
        <taxon>Bacteria</taxon>
        <taxon>Pseudomonadati</taxon>
        <taxon>Pseudomonadota</taxon>
        <taxon>Alphaproteobacteria</taxon>
        <taxon>Caulobacterales</taxon>
        <taxon>Caulobacteraceae</taxon>
        <taxon>Phenylobacterium</taxon>
    </lineage>
</organism>
<dbReference type="EMBL" id="CP073079">
    <property type="protein sequence ID" value="QUD90976.1"/>
    <property type="molecule type" value="Genomic_DNA"/>
</dbReference>
<keyword evidence="1" id="KW-0614">Plasmid</keyword>
<gene>
    <name evidence="1" type="ORF">KCG34_25415</name>
</gene>
<dbReference type="AlphaFoldDB" id="A0A975IZ02"/>
<evidence type="ECO:0000313" key="1">
    <source>
        <dbReference type="EMBL" id="QUD90976.1"/>
    </source>
</evidence>
<geneLocation type="plasmid" evidence="1 2">
    <name>unnamed</name>
</geneLocation>
<dbReference type="Proteomes" id="UP000676409">
    <property type="component" value="Plasmid unnamed"/>
</dbReference>
<reference evidence="1" key="1">
    <citation type="submission" date="2021-04" db="EMBL/GenBank/DDBJ databases">
        <title>The complete genome sequence of Caulobacter sp. S6.</title>
        <authorList>
            <person name="Tang Y."/>
            <person name="Ouyang W."/>
            <person name="Liu Q."/>
            <person name="Huang B."/>
            <person name="Guo Z."/>
            <person name="Lei P."/>
        </authorList>
    </citation>
    <scope>NUCLEOTIDE SEQUENCE</scope>
    <source>
        <strain evidence="1">S6</strain>
        <plasmid evidence="1">unnamed</plasmid>
    </source>
</reference>
<sequence length="194" mass="21655">MPGLEAKALETLRKRAPCPVATYRTILRSIAADDLESEGAEPTRRRFNAYYGVRRNAAWRMSFYARFEAAKHSTRSASELFEDVVEGIRADTGRIEASFASKLVATLRPNSPVIDSVVRAWLSLHTEPPRFASQTATVVTYYRWLEAVMLETAASAGARRWSAAFEEAFPSPAGEHAISDLKRLDFLIWAGADR</sequence>
<dbReference type="RefSeq" id="WP_211941022.1">
    <property type="nucleotide sequence ID" value="NZ_CP073079.1"/>
</dbReference>
<keyword evidence="2" id="KW-1185">Reference proteome</keyword>
<protein>
    <submittedName>
        <fullName evidence="1">Uncharacterized protein</fullName>
    </submittedName>
</protein>
<evidence type="ECO:0000313" key="2">
    <source>
        <dbReference type="Proteomes" id="UP000676409"/>
    </source>
</evidence>
<dbReference type="KEGG" id="caul:KCG34_25415"/>
<proteinExistence type="predicted"/>
<accession>A0A975IZ02</accession>
<name>A0A975IZ02_9CAUL</name>